<accession>A0ABY5RZ74</accession>
<keyword evidence="1" id="KW-1133">Transmembrane helix</keyword>
<keyword evidence="2" id="KW-0614">Plasmid</keyword>
<evidence type="ECO:0000313" key="2">
    <source>
        <dbReference type="EMBL" id="UVF22550.1"/>
    </source>
</evidence>
<geneLocation type="plasmid" evidence="2 3">
    <name>pR24_1</name>
</geneLocation>
<keyword evidence="3" id="KW-1185">Reference proteome</keyword>
<evidence type="ECO:0000313" key="3">
    <source>
        <dbReference type="Proteomes" id="UP001017257"/>
    </source>
</evidence>
<gene>
    <name evidence="2" type="ORF">HPT29_025750</name>
</gene>
<dbReference type="EMBL" id="CP102846">
    <property type="protein sequence ID" value="UVF22550.1"/>
    <property type="molecule type" value="Genomic_DNA"/>
</dbReference>
<name>A0ABY5RZ74_9HYPH</name>
<dbReference type="PROSITE" id="PS51257">
    <property type="entry name" value="PROKAR_LIPOPROTEIN"/>
    <property type="match status" value="1"/>
</dbReference>
<feature type="transmembrane region" description="Helical" evidence="1">
    <location>
        <begin position="12"/>
        <end position="35"/>
    </location>
</feature>
<evidence type="ECO:0000256" key="1">
    <source>
        <dbReference type="SAM" id="Phobius"/>
    </source>
</evidence>
<dbReference type="RefSeq" id="WP_173945076.1">
    <property type="nucleotide sequence ID" value="NZ_CP102846.1"/>
</dbReference>
<reference evidence="2" key="1">
    <citation type="submission" date="2022-08" db="EMBL/GenBank/DDBJ databases">
        <title>Microvirga terrae sp. nov., isolated from soil.</title>
        <authorList>
            <person name="Kim K.H."/>
            <person name="Seo Y.L."/>
            <person name="Kim J.M."/>
            <person name="Lee J.K."/>
            <person name="Han D.M."/>
            <person name="Jeon C.O."/>
        </authorList>
    </citation>
    <scope>NUCLEOTIDE SEQUENCE</scope>
    <source>
        <strain evidence="2">R24</strain>
        <plasmid evidence="2">pR24_1</plasmid>
    </source>
</reference>
<dbReference type="Proteomes" id="UP001017257">
    <property type="component" value="Plasmid pR24_1"/>
</dbReference>
<sequence length="131" mass="14616">MLANSRRSDFSISYALGVVIACTSIMSLSMGLPAYSDEFDAFAVYSEAKPFNDQWQACAASYTSQRLRSQLSSDVLAGNAIRSCRDREISLSRFLVERIGKKSAENVVGVLRERYHRDLSAAIDNLRMPDH</sequence>
<organism evidence="2 3">
    <name type="scientific">Microvirga terrae</name>
    <dbReference type="NCBI Taxonomy" id="2740529"/>
    <lineage>
        <taxon>Bacteria</taxon>
        <taxon>Pseudomonadati</taxon>
        <taxon>Pseudomonadota</taxon>
        <taxon>Alphaproteobacteria</taxon>
        <taxon>Hyphomicrobiales</taxon>
        <taxon>Methylobacteriaceae</taxon>
        <taxon>Microvirga</taxon>
    </lineage>
</organism>
<keyword evidence="1" id="KW-0812">Transmembrane</keyword>
<protein>
    <submittedName>
        <fullName evidence="2">Uncharacterized protein</fullName>
    </submittedName>
</protein>
<keyword evidence="1" id="KW-0472">Membrane</keyword>
<proteinExistence type="predicted"/>